<protein>
    <submittedName>
        <fullName evidence="2">Uncharacterized protein</fullName>
    </submittedName>
</protein>
<name>A0A6I4STQ1_9SPHN</name>
<reference evidence="2 3" key="1">
    <citation type="submission" date="2019-12" db="EMBL/GenBank/DDBJ databases">
        <title>Genomic-based taxomic classification of the family Erythrobacteraceae.</title>
        <authorList>
            <person name="Xu L."/>
        </authorList>
    </citation>
    <scope>NUCLEOTIDE SEQUENCE [LARGE SCALE GENOMIC DNA]</scope>
    <source>
        <strain evidence="2 3">MCCC 1K01500</strain>
    </source>
</reference>
<keyword evidence="1" id="KW-0812">Transmembrane</keyword>
<feature type="transmembrane region" description="Helical" evidence="1">
    <location>
        <begin position="50"/>
        <end position="67"/>
    </location>
</feature>
<organism evidence="2 3">
    <name type="scientific">Croceibacterium salegens</name>
    <dbReference type="NCBI Taxonomy" id="1737568"/>
    <lineage>
        <taxon>Bacteria</taxon>
        <taxon>Pseudomonadati</taxon>
        <taxon>Pseudomonadota</taxon>
        <taxon>Alphaproteobacteria</taxon>
        <taxon>Sphingomonadales</taxon>
        <taxon>Erythrobacteraceae</taxon>
        <taxon>Croceibacterium</taxon>
    </lineage>
</organism>
<proteinExistence type="predicted"/>
<sequence length="87" mass="9537">MTEPAKERRIDRIDRKLGRAWSRLGGVVFVVLGLAMLAEAFGGEGLPDRWPLLLGAATMLVLARLCFRSRSPMSDLLTDGPTGRKAK</sequence>
<dbReference type="Proteomes" id="UP000433652">
    <property type="component" value="Unassembled WGS sequence"/>
</dbReference>
<dbReference type="RefSeq" id="WP_159793451.1">
    <property type="nucleotide sequence ID" value="NZ_WTYM01000033.1"/>
</dbReference>
<feature type="transmembrane region" description="Helical" evidence="1">
    <location>
        <begin position="20"/>
        <end position="38"/>
    </location>
</feature>
<gene>
    <name evidence="2" type="ORF">GRI89_06735</name>
</gene>
<evidence type="ECO:0000256" key="1">
    <source>
        <dbReference type="SAM" id="Phobius"/>
    </source>
</evidence>
<keyword evidence="3" id="KW-1185">Reference proteome</keyword>
<evidence type="ECO:0000313" key="2">
    <source>
        <dbReference type="EMBL" id="MXO59233.1"/>
    </source>
</evidence>
<accession>A0A6I4STQ1</accession>
<keyword evidence="1" id="KW-1133">Transmembrane helix</keyword>
<evidence type="ECO:0000313" key="3">
    <source>
        <dbReference type="Proteomes" id="UP000433652"/>
    </source>
</evidence>
<dbReference type="EMBL" id="WTYM01000033">
    <property type="protein sequence ID" value="MXO59233.1"/>
    <property type="molecule type" value="Genomic_DNA"/>
</dbReference>
<comment type="caution">
    <text evidence="2">The sequence shown here is derived from an EMBL/GenBank/DDBJ whole genome shotgun (WGS) entry which is preliminary data.</text>
</comment>
<dbReference type="AlphaFoldDB" id="A0A6I4STQ1"/>
<keyword evidence="1" id="KW-0472">Membrane</keyword>